<sequence>MSQQMPRSADPSPEPNRAEITSRKVVSLSERLDPADDSLTTWSERYLDLAVRGVRSAEVTGKITRHLQRFIAWTTSGLGHDRLSAVTPREVTAWRDHLAAAGNLGRDGKPAPMAAATVNNHLAHLSALFTWITAHAPAGLLRHGDPTKKVTALPLPAPQVRSLSAAQVRAIKNVVDRIETFHELKGRRHRGTSPRVHAHARPVRDRAIIYLLFGTGLRRAELVGLDLDQLEPIHPDRLRQAKNARLADVRGKGRTSRTVFLGRDARQALADYLQLERPGDAAASTTPTALFLSAASVAVRHPDGRMSPRSINTIVSEIGRLHDAQMADPDRKFGTLRPHDARHTFAFGLSQTSGHNRAELERRLGHANDRYLRLYTNPPDDIAASYVEDL</sequence>
<name>A0ABW4TG96_9ACTN</name>
<dbReference type="PANTHER" id="PTHR30349">
    <property type="entry name" value="PHAGE INTEGRASE-RELATED"/>
    <property type="match status" value="1"/>
</dbReference>
<keyword evidence="2 4" id="KW-0238">DNA-binding</keyword>
<feature type="domain" description="Tyr recombinase" evidence="6">
    <location>
        <begin position="158"/>
        <end position="389"/>
    </location>
</feature>
<dbReference type="PROSITE" id="PS51900">
    <property type="entry name" value="CB"/>
    <property type="match status" value="1"/>
</dbReference>
<dbReference type="Pfam" id="PF00589">
    <property type="entry name" value="Phage_integrase"/>
    <property type="match status" value="1"/>
</dbReference>
<evidence type="ECO:0000259" key="7">
    <source>
        <dbReference type="PROSITE" id="PS51900"/>
    </source>
</evidence>
<dbReference type="Gene3D" id="1.10.150.130">
    <property type="match status" value="1"/>
</dbReference>
<evidence type="ECO:0000259" key="6">
    <source>
        <dbReference type="PROSITE" id="PS51898"/>
    </source>
</evidence>
<evidence type="ECO:0000313" key="9">
    <source>
        <dbReference type="Proteomes" id="UP001597368"/>
    </source>
</evidence>
<dbReference type="PANTHER" id="PTHR30349:SF41">
    <property type="entry name" value="INTEGRASE_RECOMBINASE PROTEIN MJ0367-RELATED"/>
    <property type="match status" value="1"/>
</dbReference>
<dbReference type="RefSeq" id="WP_379582869.1">
    <property type="nucleotide sequence ID" value="NZ_JBHUFV010000100.1"/>
</dbReference>
<accession>A0ABW4TG96</accession>
<evidence type="ECO:0000256" key="5">
    <source>
        <dbReference type="SAM" id="MobiDB-lite"/>
    </source>
</evidence>
<dbReference type="EMBL" id="JBHUFV010000100">
    <property type="protein sequence ID" value="MFD1940032.1"/>
    <property type="molecule type" value="Genomic_DNA"/>
</dbReference>
<protein>
    <submittedName>
        <fullName evidence="8">Tyrosine-type recombinase/integrase</fullName>
    </submittedName>
</protein>
<dbReference type="SUPFAM" id="SSF56349">
    <property type="entry name" value="DNA breaking-rejoining enzymes"/>
    <property type="match status" value="1"/>
</dbReference>
<evidence type="ECO:0000313" key="8">
    <source>
        <dbReference type="EMBL" id="MFD1940032.1"/>
    </source>
</evidence>
<keyword evidence="3" id="KW-0233">DNA recombination</keyword>
<evidence type="ECO:0000256" key="2">
    <source>
        <dbReference type="ARBA" id="ARBA00023125"/>
    </source>
</evidence>
<keyword evidence="9" id="KW-1185">Reference proteome</keyword>
<evidence type="ECO:0000256" key="1">
    <source>
        <dbReference type="ARBA" id="ARBA00008857"/>
    </source>
</evidence>
<feature type="region of interest" description="Disordered" evidence="5">
    <location>
        <begin position="1"/>
        <end position="24"/>
    </location>
</feature>
<dbReference type="Proteomes" id="UP001597368">
    <property type="component" value="Unassembled WGS sequence"/>
</dbReference>
<gene>
    <name evidence="8" type="ORF">ACFSKW_52105</name>
</gene>
<dbReference type="InterPro" id="IPR044068">
    <property type="entry name" value="CB"/>
</dbReference>
<feature type="domain" description="Core-binding (CB)" evidence="7">
    <location>
        <begin position="37"/>
        <end position="133"/>
    </location>
</feature>
<proteinExistence type="inferred from homology"/>
<dbReference type="InterPro" id="IPR010998">
    <property type="entry name" value="Integrase_recombinase_N"/>
</dbReference>
<comment type="caution">
    <text evidence="8">The sequence shown here is derived from an EMBL/GenBank/DDBJ whole genome shotgun (WGS) entry which is preliminary data.</text>
</comment>
<organism evidence="8 9">
    <name type="scientific">Nonomuraea mangrovi</name>
    <dbReference type="NCBI Taxonomy" id="2316207"/>
    <lineage>
        <taxon>Bacteria</taxon>
        <taxon>Bacillati</taxon>
        <taxon>Actinomycetota</taxon>
        <taxon>Actinomycetes</taxon>
        <taxon>Streptosporangiales</taxon>
        <taxon>Streptosporangiaceae</taxon>
        <taxon>Nonomuraea</taxon>
    </lineage>
</organism>
<dbReference type="InterPro" id="IPR050090">
    <property type="entry name" value="Tyrosine_recombinase_XerCD"/>
</dbReference>
<dbReference type="Gene3D" id="1.10.443.10">
    <property type="entry name" value="Intergrase catalytic core"/>
    <property type="match status" value="1"/>
</dbReference>
<reference evidence="9" key="1">
    <citation type="journal article" date="2019" name="Int. J. Syst. Evol. Microbiol.">
        <title>The Global Catalogue of Microorganisms (GCM) 10K type strain sequencing project: providing services to taxonomists for standard genome sequencing and annotation.</title>
        <authorList>
            <consortium name="The Broad Institute Genomics Platform"/>
            <consortium name="The Broad Institute Genome Sequencing Center for Infectious Disease"/>
            <person name="Wu L."/>
            <person name="Ma J."/>
        </authorList>
    </citation>
    <scope>NUCLEOTIDE SEQUENCE [LARGE SCALE GENOMIC DNA]</scope>
    <source>
        <strain evidence="9">ICMP 6774ER</strain>
    </source>
</reference>
<dbReference type="InterPro" id="IPR013762">
    <property type="entry name" value="Integrase-like_cat_sf"/>
</dbReference>
<dbReference type="InterPro" id="IPR011010">
    <property type="entry name" value="DNA_brk_join_enz"/>
</dbReference>
<dbReference type="InterPro" id="IPR002104">
    <property type="entry name" value="Integrase_catalytic"/>
</dbReference>
<dbReference type="PROSITE" id="PS51898">
    <property type="entry name" value="TYR_RECOMBINASE"/>
    <property type="match status" value="1"/>
</dbReference>
<evidence type="ECO:0000256" key="3">
    <source>
        <dbReference type="ARBA" id="ARBA00023172"/>
    </source>
</evidence>
<evidence type="ECO:0000256" key="4">
    <source>
        <dbReference type="PROSITE-ProRule" id="PRU01248"/>
    </source>
</evidence>
<comment type="similarity">
    <text evidence="1">Belongs to the 'phage' integrase family.</text>
</comment>